<reference evidence="2 3" key="1">
    <citation type="submission" date="2016-12" db="EMBL/GenBank/DDBJ databases">
        <title>Thioflexothrix psekupsii D3 genome sequencing and assembly.</title>
        <authorList>
            <person name="Fomenkov A."/>
            <person name="Vincze T."/>
            <person name="Grabovich M."/>
            <person name="Anton B.P."/>
            <person name="Dubinina G."/>
            <person name="Orlova M."/>
            <person name="Belousova E."/>
            <person name="Roberts R.J."/>
        </authorList>
    </citation>
    <scope>NUCLEOTIDE SEQUENCE [LARGE SCALE GENOMIC DNA]</scope>
    <source>
        <strain evidence="2">D3</strain>
    </source>
</reference>
<dbReference type="OrthoDB" id="9793251at2"/>
<gene>
    <name evidence="2" type="ORF">TPSD3_09425</name>
</gene>
<dbReference type="Proteomes" id="UP000194798">
    <property type="component" value="Unassembled WGS sequence"/>
</dbReference>
<dbReference type="EMBL" id="MSLT01000012">
    <property type="protein sequence ID" value="OUD14507.1"/>
    <property type="molecule type" value="Genomic_DNA"/>
</dbReference>
<evidence type="ECO:0000313" key="2">
    <source>
        <dbReference type="EMBL" id="OUD14507.1"/>
    </source>
</evidence>
<evidence type="ECO:0000256" key="1">
    <source>
        <dbReference type="SAM" id="Phobius"/>
    </source>
</evidence>
<dbReference type="AlphaFoldDB" id="A0A251X9V7"/>
<evidence type="ECO:0000313" key="3">
    <source>
        <dbReference type="Proteomes" id="UP000194798"/>
    </source>
</evidence>
<keyword evidence="3" id="KW-1185">Reference proteome</keyword>
<keyword evidence="1" id="KW-0812">Transmembrane</keyword>
<organism evidence="2 3">
    <name type="scientific">Thioflexithrix psekupsensis</name>
    <dbReference type="NCBI Taxonomy" id="1570016"/>
    <lineage>
        <taxon>Bacteria</taxon>
        <taxon>Pseudomonadati</taxon>
        <taxon>Pseudomonadota</taxon>
        <taxon>Gammaproteobacteria</taxon>
        <taxon>Thiotrichales</taxon>
        <taxon>Thioflexithrix</taxon>
    </lineage>
</organism>
<accession>A0A251X9V7</accession>
<feature type="transmembrane region" description="Helical" evidence="1">
    <location>
        <begin position="34"/>
        <end position="54"/>
    </location>
</feature>
<name>A0A251X9V7_9GAMM</name>
<keyword evidence="1" id="KW-1133">Transmembrane helix</keyword>
<sequence>MFKVFIVHRREQVSRLVSFIVQALYVAQERHAALYVKLNFITLLIICILTPVNADSLIGYRWQPVSGTEEIMLIDPNTGITSSLATIDINWVMQGAGFSVDSDNHKAYFYGQKDGELSWRLYTVDLITGTTSYVSIDDVGQGGFDFDTY</sequence>
<dbReference type="RefSeq" id="WP_086488288.1">
    <property type="nucleotide sequence ID" value="NZ_MSLT01000012.1"/>
</dbReference>
<protein>
    <submittedName>
        <fullName evidence="2">Uncharacterized protein</fullName>
    </submittedName>
</protein>
<comment type="caution">
    <text evidence="2">The sequence shown here is derived from an EMBL/GenBank/DDBJ whole genome shotgun (WGS) entry which is preliminary data.</text>
</comment>
<keyword evidence="1" id="KW-0472">Membrane</keyword>
<proteinExistence type="predicted"/>